<evidence type="ECO:0000256" key="4">
    <source>
        <dbReference type="ARBA" id="ARBA00023163"/>
    </source>
</evidence>
<keyword evidence="7" id="KW-1185">Reference proteome</keyword>
<protein>
    <submittedName>
        <fullName evidence="6">LysR family transcriptional regulator</fullName>
    </submittedName>
</protein>
<feature type="domain" description="HTH lysR-type" evidence="5">
    <location>
        <begin position="10"/>
        <end position="62"/>
    </location>
</feature>
<dbReference type="PROSITE" id="PS50931">
    <property type="entry name" value="HTH_LYSR"/>
    <property type="match status" value="1"/>
</dbReference>
<dbReference type="RefSeq" id="WP_269035312.1">
    <property type="nucleotide sequence ID" value="NZ_CP114040.1"/>
</dbReference>
<reference evidence="6" key="1">
    <citation type="submission" date="2022-11" db="EMBL/GenBank/DDBJ databases">
        <title>Minimal conservation of predation-associated metabolite biosynthetic gene clusters underscores biosynthetic potential of Myxococcota including descriptions for ten novel species: Archangium lansinium sp. nov., Myxococcus landrumus sp. nov., Nannocystis bai.</title>
        <authorList>
            <person name="Ahearne A."/>
            <person name="Stevens C."/>
            <person name="Dowd S."/>
        </authorList>
    </citation>
    <scope>NUCLEOTIDE SEQUENCE</scope>
    <source>
        <strain evidence="6">Fl3</strain>
    </source>
</reference>
<dbReference type="EMBL" id="CP114040">
    <property type="protein sequence ID" value="WAS92957.1"/>
    <property type="molecule type" value="Genomic_DNA"/>
</dbReference>
<gene>
    <name evidence="6" type="ORF">O0S08_42860</name>
</gene>
<evidence type="ECO:0000313" key="6">
    <source>
        <dbReference type="EMBL" id="WAS92957.1"/>
    </source>
</evidence>
<comment type="similarity">
    <text evidence="1">Belongs to the LysR transcriptional regulatory family.</text>
</comment>
<evidence type="ECO:0000259" key="5">
    <source>
        <dbReference type="PROSITE" id="PS50931"/>
    </source>
</evidence>
<dbReference type="SUPFAM" id="SSF46785">
    <property type="entry name" value="Winged helix' DNA-binding domain"/>
    <property type="match status" value="1"/>
</dbReference>
<evidence type="ECO:0000256" key="3">
    <source>
        <dbReference type="ARBA" id="ARBA00023125"/>
    </source>
</evidence>
<organism evidence="6 7">
    <name type="scientific">Nannocystis punicea</name>
    <dbReference type="NCBI Taxonomy" id="2995304"/>
    <lineage>
        <taxon>Bacteria</taxon>
        <taxon>Pseudomonadati</taxon>
        <taxon>Myxococcota</taxon>
        <taxon>Polyangia</taxon>
        <taxon>Nannocystales</taxon>
        <taxon>Nannocystaceae</taxon>
        <taxon>Nannocystis</taxon>
    </lineage>
</organism>
<keyword evidence="2" id="KW-0805">Transcription regulation</keyword>
<dbReference type="InterPro" id="IPR005119">
    <property type="entry name" value="LysR_subst-bd"/>
</dbReference>
<dbReference type="Pfam" id="PF03466">
    <property type="entry name" value="LysR_substrate"/>
    <property type="match status" value="1"/>
</dbReference>
<dbReference type="InterPro" id="IPR000847">
    <property type="entry name" value="LysR_HTH_N"/>
</dbReference>
<dbReference type="CDD" id="cd08474">
    <property type="entry name" value="PBP2_CrgA_like_5"/>
    <property type="match status" value="1"/>
</dbReference>
<evidence type="ECO:0000256" key="1">
    <source>
        <dbReference type="ARBA" id="ARBA00009437"/>
    </source>
</evidence>
<dbReference type="PRINTS" id="PR00039">
    <property type="entry name" value="HTHLYSR"/>
</dbReference>
<dbReference type="PANTHER" id="PTHR30537:SF5">
    <property type="entry name" value="HTH-TYPE TRANSCRIPTIONAL ACTIVATOR TTDR-RELATED"/>
    <property type="match status" value="1"/>
</dbReference>
<dbReference type="Gene3D" id="3.40.190.290">
    <property type="match status" value="1"/>
</dbReference>
<evidence type="ECO:0000256" key="2">
    <source>
        <dbReference type="ARBA" id="ARBA00023015"/>
    </source>
</evidence>
<sequence>MKKTTGLMELEAVVAVAAHRSFRAAALELELSPSALSHAIAGLEQRLGVRLFHRTTRSVSLTEAGSHFLARVRPALQEIAGAMTAVDDFRSTPRGRLRLNASCGAARWILLEPVLEFLRRYPEVQVDLVTEDRLIDIVAEGFDAGVRELDLVAPDMVAVPLGGPVRFAVVGSPAYFAGRPRPKLPADLLQHDCIRLRMASGVVYRWEFERRGEELALDVKGRLTLGDDELHRQAALQGAGLAFLSEWSVADDLAAGRLVRVLDDWTPPYPGLCLYYPAARHVPASLRAFLAVLREGDKKRGKRRKS</sequence>
<dbReference type="InterPro" id="IPR058163">
    <property type="entry name" value="LysR-type_TF_proteobact-type"/>
</dbReference>
<dbReference type="SUPFAM" id="SSF53850">
    <property type="entry name" value="Periplasmic binding protein-like II"/>
    <property type="match status" value="1"/>
</dbReference>
<keyword evidence="3" id="KW-0238">DNA-binding</keyword>
<proteinExistence type="inferred from homology"/>
<accession>A0ABY7H1D9</accession>
<dbReference type="Pfam" id="PF00126">
    <property type="entry name" value="HTH_1"/>
    <property type="match status" value="1"/>
</dbReference>
<dbReference type="InterPro" id="IPR036388">
    <property type="entry name" value="WH-like_DNA-bd_sf"/>
</dbReference>
<dbReference type="Proteomes" id="UP001164459">
    <property type="component" value="Chromosome"/>
</dbReference>
<keyword evidence="4" id="KW-0804">Transcription</keyword>
<dbReference type="PANTHER" id="PTHR30537">
    <property type="entry name" value="HTH-TYPE TRANSCRIPTIONAL REGULATOR"/>
    <property type="match status" value="1"/>
</dbReference>
<evidence type="ECO:0000313" key="7">
    <source>
        <dbReference type="Proteomes" id="UP001164459"/>
    </source>
</evidence>
<dbReference type="Gene3D" id="1.10.10.10">
    <property type="entry name" value="Winged helix-like DNA-binding domain superfamily/Winged helix DNA-binding domain"/>
    <property type="match status" value="1"/>
</dbReference>
<name>A0ABY7H1D9_9BACT</name>
<dbReference type="InterPro" id="IPR036390">
    <property type="entry name" value="WH_DNA-bd_sf"/>
</dbReference>